<evidence type="ECO:0000313" key="2">
    <source>
        <dbReference type="EMBL" id="MEK9501507.1"/>
    </source>
</evidence>
<dbReference type="PANTHER" id="PTHR35519">
    <property type="entry name" value="MEMBRANE PROTEINS"/>
    <property type="match status" value="1"/>
</dbReference>
<keyword evidence="1" id="KW-0472">Membrane</keyword>
<feature type="transmembrane region" description="Helical" evidence="1">
    <location>
        <begin position="137"/>
        <end position="161"/>
    </location>
</feature>
<keyword evidence="3" id="KW-1185">Reference proteome</keyword>
<proteinExistence type="predicted"/>
<gene>
    <name evidence="2" type="ORF">WI372_11005</name>
</gene>
<dbReference type="PANTHER" id="PTHR35519:SF2">
    <property type="entry name" value="PH DOMAIN PROTEIN"/>
    <property type="match status" value="1"/>
</dbReference>
<reference evidence="2 3" key="1">
    <citation type="submission" date="2024-02" db="EMBL/GenBank/DDBJ databases">
        <title>A novel Gemmatimonadota bacterium.</title>
        <authorList>
            <person name="Du Z.-J."/>
            <person name="Ye Y.-Q."/>
        </authorList>
    </citation>
    <scope>NUCLEOTIDE SEQUENCE [LARGE SCALE GENOMIC DNA]</scope>
    <source>
        <strain evidence="2 3">DH-20</strain>
    </source>
</reference>
<comment type="caution">
    <text evidence="2">The sequence shown here is derived from an EMBL/GenBank/DDBJ whole genome shotgun (WGS) entry which is preliminary data.</text>
</comment>
<dbReference type="EMBL" id="JBBHLI010000006">
    <property type="protein sequence ID" value="MEK9501507.1"/>
    <property type="molecule type" value="Genomic_DNA"/>
</dbReference>
<dbReference type="InterPro" id="IPR025187">
    <property type="entry name" value="DUF4112"/>
</dbReference>
<dbReference type="RefSeq" id="WP_405281673.1">
    <property type="nucleotide sequence ID" value="NZ_JBBHLI010000006.1"/>
</dbReference>
<accession>A0ABU9E9U5</accession>
<evidence type="ECO:0000313" key="3">
    <source>
        <dbReference type="Proteomes" id="UP001484239"/>
    </source>
</evidence>
<keyword evidence="1" id="KW-0812">Transmembrane</keyword>
<dbReference type="Proteomes" id="UP001484239">
    <property type="component" value="Unassembled WGS sequence"/>
</dbReference>
<organism evidence="2 3">
    <name type="scientific">Gaopeijia maritima</name>
    <dbReference type="NCBI Taxonomy" id="3119007"/>
    <lineage>
        <taxon>Bacteria</taxon>
        <taxon>Pseudomonadati</taxon>
        <taxon>Gemmatimonadota</taxon>
        <taxon>Longimicrobiia</taxon>
        <taxon>Gaopeijiales</taxon>
        <taxon>Gaopeijiaceae</taxon>
        <taxon>Gaopeijia</taxon>
    </lineage>
</organism>
<dbReference type="Pfam" id="PF13430">
    <property type="entry name" value="DUF4112"/>
    <property type="match status" value="1"/>
</dbReference>
<keyword evidence="1" id="KW-1133">Transmembrane helix</keyword>
<sequence>MASTPPSRPSPRVEVIPPRPGELRRARAVARVLDDLIPIPGTSWRIGIDPLLGLFPGVGDWVGWAASLHLLLSAWRAGADAATLVRMAGNMVIDALVGAVPVLGDLFDMAWKANDRNLRILEGVVAEPADTRRSSRWVVGSVVAGTVTLLGLASIGALLVLRTVVGAVSGLF</sequence>
<evidence type="ECO:0000256" key="1">
    <source>
        <dbReference type="SAM" id="Phobius"/>
    </source>
</evidence>
<protein>
    <submittedName>
        <fullName evidence="2">DUF4112 domain-containing protein</fullName>
    </submittedName>
</protein>
<name>A0ABU9E9U5_9BACT</name>